<dbReference type="GO" id="GO:0016779">
    <property type="term" value="F:nucleotidyltransferase activity"/>
    <property type="evidence" value="ECO:0007669"/>
    <property type="project" value="UniProtKB-KW"/>
</dbReference>
<accession>A0A1T4W2J9</accession>
<evidence type="ECO:0000256" key="3">
    <source>
        <dbReference type="ARBA" id="ARBA00022694"/>
    </source>
</evidence>
<gene>
    <name evidence="14" type="ORF">SAMN02745702_01372</name>
</gene>
<dbReference type="InterPro" id="IPR002646">
    <property type="entry name" value="PolA_pol_head_dom"/>
</dbReference>
<dbReference type="Proteomes" id="UP000189733">
    <property type="component" value="Unassembled WGS sequence"/>
</dbReference>
<feature type="domain" description="tRNA nucleotidyltransferase/poly(A) polymerase RNA and SrmB- binding" evidence="13">
    <location>
        <begin position="157"/>
        <end position="219"/>
    </location>
</feature>
<dbReference type="Pfam" id="PF12627">
    <property type="entry name" value="PolyA_pol_RNAbd"/>
    <property type="match status" value="1"/>
</dbReference>
<evidence type="ECO:0000259" key="13">
    <source>
        <dbReference type="Pfam" id="PF12627"/>
    </source>
</evidence>
<evidence type="ECO:0000256" key="7">
    <source>
        <dbReference type="ARBA" id="ARBA00022800"/>
    </source>
</evidence>
<keyword evidence="10 11" id="KW-0694">RNA-binding</keyword>
<keyword evidence="2 11" id="KW-0808">Transferase</keyword>
<evidence type="ECO:0000256" key="6">
    <source>
        <dbReference type="ARBA" id="ARBA00022741"/>
    </source>
</evidence>
<keyword evidence="7" id="KW-0692">RNA repair</keyword>
<reference evidence="14 15" key="1">
    <citation type="submission" date="2017-02" db="EMBL/GenBank/DDBJ databases">
        <authorList>
            <person name="Peterson S.W."/>
        </authorList>
    </citation>
    <scope>NUCLEOTIDE SEQUENCE [LARGE SCALE GENOMIC DNA]</scope>
    <source>
        <strain evidence="14 15">DSM 18034</strain>
    </source>
</reference>
<sequence>MKICLVGGAVRDILMGHNAYDLDYLVLGAGPEEFLRAYPDAVQVGKNFPVFILNHSEYAFPRRPISHCCSVNPSAQIQAELMADLESRDLTINALAIPLPNYPRLPTSSTAFTMATGHPRGIEDLRLGILRPCSAHCFLEDPLRVFRAARFAAQFPNFHVHEELRAAIAEVCAKDLIKDIQPERIGLEIRKVFRTDVPSRFFDLIISANCMSPWFQEFEESACASASTPSVYGAAYALTALREYLRNAPLDPKEEELLGWMAFVHAIGKTEKDSAQRTLCPDGIADNTHAAKLAHSLGSRLRLPSRFIKAGELWANCRGALLSYSSLSPEQKVHLLRKTHTSQLTREVFTLVLALSGNDLRTQAELDLARIQSVHLPPEEQNLGPESGQRLLARQIASLQHDA</sequence>
<dbReference type="SUPFAM" id="SSF81301">
    <property type="entry name" value="Nucleotidyltransferase"/>
    <property type="match status" value="1"/>
</dbReference>
<keyword evidence="6" id="KW-0547">Nucleotide-binding</keyword>
<evidence type="ECO:0000256" key="5">
    <source>
        <dbReference type="ARBA" id="ARBA00022723"/>
    </source>
</evidence>
<comment type="cofactor">
    <cofactor evidence="1">
        <name>Mg(2+)</name>
        <dbReference type="ChEBI" id="CHEBI:18420"/>
    </cofactor>
</comment>
<dbReference type="STRING" id="1121442.SAMN02745702_01372"/>
<keyword evidence="5" id="KW-0479">Metal-binding</keyword>
<evidence type="ECO:0000256" key="4">
    <source>
        <dbReference type="ARBA" id="ARBA00022695"/>
    </source>
</evidence>
<dbReference type="OrthoDB" id="9805698at2"/>
<evidence type="ECO:0000313" key="14">
    <source>
        <dbReference type="EMBL" id="SKA70941.1"/>
    </source>
</evidence>
<name>A0A1T4W2J9_9BACT</name>
<dbReference type="InterPro" id="IPR043519">
    <property type="entry name" value="NT_sf"/>
</dbReference>
<dbReference type="GO" id="GO:0042245">
    <property type="term" value="P:RNA repair"/>
    <property type="evidence" value="ECO:0007669"/>
    <property type="project" value="UniProtKB-KW"/>
</dbReference>
<dbReference type="PANTHER" id="PTHR47545">
    <property type="entry name" value="MULTIFUNCTIONAL CCA PROTEIN"/>
    <property type="match status" value="1"/>
</dbReference>
<evidence type="ECO:0000256" key="9">
    <source>
        <dbReference type="ARBA" id="ARBA00022842"/>
    </source>
</evidence>
<dbReference type="GO" id="GO:0003723">
    <property type="term" value="F:RNA binding"/>
    <property type="evidence" value="ECO:0007669"/>
    <property type="project" value="UniProtKB-KW"/>
</dbReference>
<dbReference type="InterPro" id="IPR050124">
    <property type="entry name" value="tRNA_CCA-adding_enzyme"/>
</dbReference>
<evidence type="ECO:0000259" key="12">
    <source>
        <dbReference type="Pfam" id="PF01743"/>
    </source>
</evidence>
<dbReference type="RefSeq" id="WP_078684670.1">
    <property type="nucleotide sequence ID" value="NZ_FUYA01000004.1"/>
</dbReference>
<evidence type="ECO:0000256" key="10">
    <source>
        <dbReference type="ARBA" id="ARBA00022884"/>
    </source>
</evidence>
<feature type="domain" description="Poly A polymerase head" evidence="12">
    <location>
        <begin position="5"/>
        <end position="98"/>
    </location>
</feature>
<keyword evidence="4" id="KW-0548">Nucleotidyltransferase</keyword>
<keyword evidence="3" id="KW-0819">tRNA processing</keyword>
<dbReference type="EMBL" id="FUYA01000004">
    <property type="protein sequence ID" value="SKA70941.1"/>
    <property type="molecule type" value="Genomic_DNA"/>
</dbReference>
<keyword evidence="8" id="KW-0067">ATP-binding</keyword>
<evidence type="ECO:0000256" key="11">
    <source>
        <dbReference type="RuleBase" id="RU003953"/>
    </source>
</evidence>
<evidence type="ECO:0000256" key="8">
    <source>
        <dbReference type="ARBA" id="ARBA00022840"/>
    </source>
</evidence>
<protein>
    <submittedName>
        <fullName evidence="14">tRNA nucleotidyltransferase (CCA-adding enzyme)</fullName>
    </submittedName>
</protein>
<evidence type="ECO:0000313" key="15">
    <source>
        <dbReference type="Proteomes" id="UP000189733"/>
    </source>
</evidence>
<proteinExistence type="inferred from homology"/>
<dbReference type="Gene3D" id="3.30.460.10">
    <property type="entry name" value="Beta Polymerase, domain 2"/>
    <property type="match status" value="1"/>
</dbReference>
<dbReference type="GO" id="GO:0005524">
    <property type="term" value="F:ATP binding"/>
    <property type="evidence" value="ECO:0007669"/>
    <property type="project" value="UniProtKB-KW"/>
</dbReference>
<dbReference type="Gene3D" id="1.10.3090.10">
    <property type="entry name" value="cca-adding enzyme, domain 2"/>
    <property type="match status" value="1"/>
</dbReference>
<dbReference type="GO" id="GO:0008033">
    <property type="term" value="P:tRNA processing"/>
    <property type="evidence" value="ECO:0007669"/>
    <property type="project" value="UniProtKB-KW"/>
</dbReference>
<evidence type="ECO:0000256" key="1">
    <source>
        <dbReference type="ARBA" id="ARBA00001946"/>
    </source>
</evidence>
<comment type="similarity">
    <text evidence="11">Belongs to the tRNA nucleotidyltransferase/poly(A) polymerase family.</text>
</comment>
<dbReference type="InterPro" id="IPR032828">
    <property type="entry name" value="PolyA_RNA-bd"/>
</dbReference>
<dbReference type="Pfam" id="PF01743">
    <property type="entry name" value="PolyA_pol"/>
    <property type="match status" value="1"/>
</dbReference>
<dbReference type="PANTHER" id="PTHR47545:SF1">
    <property type="entry name" value="MULTIFUNCTIONAL CCA PROTEIN"/>
    <property type="match status" value="1"/>
</dbReference>
<dbReference type="AlphaFoldDB" id="A0A1T4W2J9"/>
<organism evidence="14 15">
    <name type="scientific">Desulfobaculum bizertense DSM 18034</name>
    <dbReference type="NCBI Taxonomy" id="1121442"/>
    <lineage>
        <taxon>Bacteria</taxon>
        <taxon>Pseudomonadati</taxon>
        <taxon>Thermodesulfobacteriota</taxon>
        <taxon>Desulfovibrionia</taxon>
        <taxon>Desulfovibrionales</taxon>
        <taxon>Desulfovibrionaceae</taxon>
        <taxon>Desulfobaculum</taxon>
    </lineage>
</organism>
<evidence type="ECO:0000256" key="2">
    <source>
        <dbReference type="ARBA" id="ARBA00022679"/>
    </source>
</evidence>
<dbReference type="GO" id="GO:0046872">
    <property type="term" value="F:metal ion binding"/>
    <property type="evidence" value="ECO:0007669"/>
    <property type="project" value="UniProtKB-KW"/>
</dbReference>
<keyword evidence="9" id="KW-0460">Magnesium</keyword>
<keyword evidence="15" id="KW-1185">Reference proteome</keyword>
<dbReference type="SUPFAM" id="SSF81891">
    <property type="entry name" value="Poly A polymerase C-terminal region-like"/>
    <property type="match status" value="1"/>
</dbReference>